<feature type="region of interest" description="Disordered" evidence="16">
    <location>
        <begin position="718"/>
        <end position="778"/>
    </location>
</feature>
<keyword evidence="4" id="KW-1003">Cell membrane</keyword>
<evidence type="ECO:0000256" key="14">
    <source>
        <dbReference type="ARBA" id="ARBA00047984"/>
    </source>
</evidence>
<dbReference type="PROSITE" id="PS51192">
    <property type="entry name" value="HELICASE_ATP_BIND_1"/>
    <property type="match status" value="1"/>
</dbReference>
<dbReference type="SMART" id="SM01178">
    <property type="entry name" value="DUF4217"/>
    <property type="match status" value="1"/>
</dbReference>
<evidence type="ECO:0000256" key="4">
    <source>
        <dbReference type="ARBA" id="ARBA00022475"/>
    </source>
</evidence>
<accession>A0A8S2ARC9</accession>
<dbReference type="PROSITE" id="PS51194">
    <property type="entry name" value="HELICASE_CTER"/>
    <property type="match status" value="1"/>
</dbReference>
<evidence type="ECO:0000256" key="8">
    <source>
        <dbReference type="ARBA" id="ARBA00022806"/>
    </source>
</evidence>
<dbReference type="CDD" id="cd17960">
    <property type="entry name" value="DEADc_DDX55"/>
    <property type="match status" value="1"/>
</dbReference>
<dbReference type="GO" id="GO:0006491">
    <property type="term" value="P:N-glycan processing"/>
    <property type="evidence" value="ECO:0007669"/>
    <property type="project" value="UniProtKB-ARBA"/>
</dbReference>
<dbReference type="InterPro" id="IPR001650">
    <property type="entry name" value="Helicase_C-like"/>
</dbReference>
<dbReference type="InterPro" id="IPR019587">
    <property type="entry name" value="Polyketide_cyclase/dehydratase"/>
</dbReference>
<dbReference type="Gene3D" id="3.40.50.300">
    <property type="entry name" value="P-loop containing nucleotide triphosphate hydrolases"/>
    <property type="match status" value="2"/>
</dbReference>
<proteinExistence type="inferred from homology"/>
<keyword evidence="11" id="KW-0326">Glycosidase</keyword>
<comment type="similarity">
    <text evidence="13">Belongs to the DEAD box helicase family. DDX55/SPB4 subfamily.</text>
</comment>
<dbReference type="PROSITE" id="PS00039">
    <property type="entry name" value="DEAD_ATP_HELICASE"/>
    <property type="match status" value="1"/>
</dbReference>
<dbReference type="CDD" id="cd06547">
    <property type="entry name" value="GH85_ENGase"/>
    <property type="match status" value="1"/>
</dbReference>
<evidence type="ECO:0000313" key="20">
    <source>
        <dbReference type="Proteomes" id="UP000682877"/>
    </source>
</evidence>
<keyword evidence="9" id="KW-0067">ATP-binding</keyword>
<keyword evidence="10" id="KW-0694">RNA-binding</keyword>
<evidence type="ECO:0000256" key="9">
    <source>
        <dbReference type="ARBA" id="ARBA00022840"/>
    </source>
</evidence>
<dbReference type="Gene3D" id="3.30.530.20">
    <property type="match status" value="1"/>
</dbReference>
<evidence type="ECO:0000256" key="10">
    <source>
        <dbReference type="ARBA" id="ARBA00022884"/>
    </source>
</evidence>
<dbReference type="GO" id="GO:0003723">
    <property type="term" value="F:RNA binding"/>
    <property type="evidence" value="ECO:0007669"/>
    <property type="project" value="UniProtKB-KW"/>
</dbReference>
<dbReference type="GO" id="GO:0005886">
    <property type="term" value="C:plasma membrane"/>
    <property type="evidence" value="ECO:0007669"/>
    <property type="project" value="UniProtKB-SubCell"/>
</dbReference>
<reference evidence="19" key="1">
    <citation type="submission" date="2021-01" db="EMBL/GenBank/DDBJ databases">
        <authorList>
            <person name="Bezrukov I."/>
        </authorList>
    </citation>
    <scope>NUCLEOTIDE SEQUENCE</scope>
</reference>
<evidence type="ECO:0000256" key="7">
    <source>
        <dbReference type="ARBA" id="ARBA00022801"/>
    </source>
</evidence>
<keyword evidence="20" id="KW-1185">Reference proteome</keyword>
<comment type="subcellular location">
    <subcellularLocation>
        <location evidence="1">Cell membrane</location>
    </subcellularLocation>
    <subcellularLocation>
        <location evidence="2">Cytoplasm</location>
        <location evidence="2">Cytosol</location>
    </subcellularLocation>
</comment>
<dbReference type="Pfam" id="PF25529">
    <property type="entry name" value="Ig_ENGASE1_C"/>
    <property type="match status" value="1"/>
</dbReference>
<dbReference type="Gene3D" id="3.20.20.80">
    <property type="entry name" value="Glycosidases"/>
    <property type="match status" value="1"/>
</dbReference>
<dbReference type="GO" id="GO:0003724">
    <property type="term" value="F:RNA helicase activity"/>
    <property type="evidence" value="ECO:0007669"/>
    <property type="project" value="UniProtKB-EC"/>
</dbReference>
<evidence type="ECO:0000256" key="3">
    <source>
        <dbReference type="ARBA" id="ARBA00007849"/>
    </source>
</evidence>
<comment type="function">
    <text evidence="15">Endoglycosidase that releases N-glycans from glycoproteins by cleaving the beta-1,4-glycosidic bond in the N,N'-diacetylchitobiose core. Involved in the production of high-mannose type N-glycans during plant development and fruit maturation.</text>
</comment>
<dbReference type="GO" id="GO:0004864">
    <property type="term" value="F:protein phosphatase inhibitor activity"/>
    <property type="evidence" value="ECO:0007669"/>
    <property type="project" value="UniProtKB-ARBA"/>
</dbReference>
<organism evidence="19 20">
    <name type="scientific">Arabidopsis arenosa</name>
    <name type="common">Sand rock-cress</name>
    <name type="synonym">Cardaminopsis arenosa</name>
    <dbReference type="NCBI Taxonomy" id="38785"/>
    <lineage>
        <taxon>Eukaryota</taxon>
        <taxon>Viridiplantae</taxon>
        <taxon>Streptophyta</taxon>
        <taxon>Embryophyta</taxon>
        <taxon>Tracheophyta</taxon>
        <taxon>Spermatophyta</taxon>
        <taxon>Magnoliopsida</taxon>
        <taxon>eudicotyledons</taxon>
        <taxon>Gunneridae</taxon>
        <taxon>Pentapetalae</taxon>
        <taxon>rosids</taxon>
        <taxon>malvids</taxon>
        <taxon>Brassicales</taxon>
        <taxon>Brassicaceae</taxon>
        <taxon>Camelineae</taxon>
        <taxon>Arabidopsis</taxon>
    </lineage>
</organism>
<evidence type="ECO:0000256" key="6">
    <source>
        <dbReference type="ARBA" id="ARBA00022741"/>
    </source>
</evidence>
<dbReference type="Gene3D" id="2.60.120.260">
    <property type="entry name" value="Galactose-binding domain-like"/>
    <property type="match status" value="1"/>
</dbReference>
<evidence type="ECO:0000256" key="11">
    <source>
        <dbReference type="ARBA" id="ARBA00023295"/>
    </source>
</evidence>
<comment type="catalytic activity">
    <reaction evidence="12">
        <text>an N(4)-(oligosaccharide-(1-&gt;3)-[oligosaccharide-(1-&gt;6)]-beta-D-Man-(1-&gt;4)-beta-D-GlcNAc-(1-&gt;4)-alpha-D-GlcNAc)-L-asparaginyl-[protein] + H2O = an oligosaccharide-(1-&gt;3)-[oligosaccharide-(1-&gt;6)]-beta-D-Man-(1-&gt;4)-D-GlcNAc + N(4)-(N-acetyl-beta-D-glucosaminyl)-L-asparaginyl-[protein]</text>
        <dbReference type="Rhea" id="RHEA:73067"/>
        <dbReference type="Rhea" id="RHEA-COMP:12603"/>
        <dbReference type="Rhea" id="RHEA-COMP:18176"/>
        <dbReference type="ChEBI" id="CHEBI:15377"/>
        <dbReference type="ChEBI" id="CHEBI:132248"/>
        <dbReference type="ChEBI" id="CHEBI:192714"/>
        <dbReference type="ChEBI" id="CHEBI:192715"/>
        <dbReference type="EC" id="3.2.1.96"/>
    </reaction>
</comment>
<dbReference type="InterPro" id="IPR005201">
    <property type="entry name" value="TIM_ENGase"/>
</dbReference>
<dbReference type="Proteomes" id="UP000682877">
    <property type="component" value="Chromosome 6"/>
</dbReference>
<dbReference type="PANTHER" id="PTHR13246">
    <property type="entry name" value="ENDO BETA N-ACETYLGLUCOSAMINIDASE"/>
    <property type="match status" value="1"/>
</dbReference>
<keyword evidence="5" id="KW-0963">Cytoplasm</keyword>
<evidence type="ECO:0000313" key="19">
    <source>
        <dbReference type="EMBL" id="CAE6087166.1"/>
    </source>
</evidence>
<feature type="domain" description="Helicase C-terminal" evidence="18">
    <location>
        <begin position="483"/>
        <end position="639"/>
    </location>
</feature>
<keyword evidence="6" id="KW-0547">Nucleotide-binding</keyword>
<evidence type="ECO:0000256" key="1">
    <source>
        <dbReference type="ARBA" id="ARBA00004236"/>
    </source>
</evidence>
<dbReference type="InterPro" id="IPR023393">
    <property type="entry name" value="START-like_dom_sf"/>
</dbReference>
<feature type="region of interest" description="Disordered" evidence="16">
    <location>
        <begin position="1"/>
        <end position="24"/>
    </location>
</feature>
<dbReference type="GO" id="GO:0005524">
    <property type="term" value="F:ATP binding"/>
    <property type="evidence" value="ECO:0007669"/>
    <property type="project" value="UniProtKB-KW"/>
</dbReference>
<keyword evidence="7" id="KW-0378">Hydrolase</keyword>
<dbReference type="FunFam" id="3.20.20.80:FF:000043">
    <property type="entry name" value="cytosolic endo-beta-N-acetylglucosaminidase"/>
    <property type="match status" value="1"/>
</dbReference>
<dbReference type="GO" id="GO:0033925">
    <property type="term" value="F:mannosyl-glycoprotein endo-beta-N-acetylglucosaminidase activity"/>
    <property type="evidence" value="ECO:0007669"/>
    <property type="project" value="UniProtKB-EC"/>
</dbReference>
<evidence type="ECO:0008006" key="21">
    <source>
        <dbReference type="Google" id="ProtNLM"/>
    </source>
</evidence>
<dbReference type="InterPro" id="IPR057882">
    <property type="entry name" value="ENGase_C"/>
</dbReference>
<name>A0A8S2ARC9_ARAAE</name>
<evidence type="ECO:0000256" key="5">
    <source>
        <dbReference type="ARBA" id="ARBA00022490"/>
    </source>
</evidence>
<dbReference type="Pfam" id="PF00270">
    <property type="entry name" value="DEAD"/>
    <property type="match status" value="1"/>
</dbReference>
<dbReference type="EMBL" id="LR999456">
    <property type="protein sequence ID" value="CAE6087166.1"/>
    <property type="molecule type" value="Genomic_DNA"/>
</dbReference>
<evidence type="ECO:0000256" key="12">
    <source>
        <dbReference type="ARBA" id="ARBA00034414"/>
    </source>
</evidence>
<dbReference type="Pfam" id="PF03644">
    <property type="entry name" value="Glyco_hydro_85"/>
    <property type="match status" value="1"/>
</dbReference>
<comment type="catalytic activity">
    <reaction evidence="14">
        <text>ATP + H2O = ADP + phosphate + H(+)</text>
        <dbReference type="Rhea" id="RHEA:13065"/>
        <dbReference type="ChEBI" id="CHEBI:15377"/>
        <dbReference type="ChEBI" id="CHEBI:15378"/>
        <dbReference type="ChEBI" id="CHEBI:30616"/>
        <dbReference type="ChEBI" id="CHEBI:43474"/>
        <dbReference type="ChEBI" id="CHEBI:456216"/>
        <dbReference type="EC" id="3.6.4.13"/>
    </reaction>
</comment>
<dbReference type="CDD" id="cd18787">
    <property type="entry name" value="SF2_C_DEAD"/>
    <property type="match status" value="1"/>
</dbReference>
<evidence type="ECO:0000259" key="18">
    <source>
        <dbReference type="PROSITE" id="PS51194"/>
    </source>
</evidence>
<comment type="similarity">
    <text evidence="3">Belongs to the glycosyl hydrolase 85 family.</text>
</comment>
<dbReference type="InterPro" id="IPR011545">
    <property type="entry name" value="DEAD/DEAH_box_helicase_dom"/>
</dbReference>
<dbReference type="FunFam" id="3.40.50.300:FF:000877">
    <property type="entry name" value="RNA helicase"/>
    <property type="match status" value="1"/>
</dbReference>
<feature type="domain" description="Helicase ATP-binding" evidence="17">
    <location>
        <begin position="266"/>
        <end position="445"/>
    </location>
</feature>
<dbReference type="SMART" id="SM00490">
    <property type="entry name" value="HELICc"/>
    <property type="match status" value="1"/>
</dbReference>
<dbReference type="Pfam" id="PF10604">
    <property type="entry name" value="Polyketide_cyc2"/>
    <property type="match status" value="1"/>
</dbReference>
<dbReference type="InterPro" id="IPR032979">
    <property type="entry name" value="ENGase"/>
</dbReference>
<dbReference type="SUPFAM" id="SSF52540">
    <property type="entry name" value="P-loop containing nucleoside triphosphate hydrolases"/>
    <property type="match status" value="1"/>
</dbReference>
<evidence type="ECO:0000256" key="16">
    <source>
        <dbReference type="SAM" id="MobiDB-lite"/>
    </source>
</evidence>
<protein>
    <recommendedName>
        <fullName evidence="21">Mannosyl-glycoprotein endo-beta-N-acetylglucosaminidase</fullName>
    </recommendedName>
</protein>
<dbReference type="InterPro" id="IPR027417">
    <property type="entry name" value="P-loop_NTPase"/>
</dbReference>
<evidence type="ECO:0000256" key="2">
    <source>
        <dbReference type="ARBA" id="ARBA00004514"/>
    </source>
</evidence>
<dbReference type="SMART" id="SM00487">
    <property type="entry name" value="DEXDc"/>
    <property type="match status" value="1"/>
</dbReference>
<gene>
    <name evidence="19" type="ORF">AARE701A_LOCUS14547</name>
</gene>
<keyword evidence="8" id="KW-0347">Helicase</keyword>
<dbReference type="PANTHER" id="PTHR13246:SF1">
    <property type="entry name" value="CYTOSOLIC ENDO-BETA-N-ACETYLGLUCOSAMINIDASE"/>
    <property type="match status" value="1"/>
</dbReference>
<dbReference type="CDD" id="cd07821">
    <property type="entry name" value="PYR_PYL_RCAR_like"/>
    <property type="match status" value="1"/>
</dbReference>
<dbReference type="Pfam" id="PF00271">
    <property type="entry name" value="Helicase_C"/>
    <property type="match status" value="1"/>
</dbReference>
<dbReference type="SUPFAM" id="SSF55961">
    <property type="entry name" value="Bet v1-like"/>
    <property type="match status" value="1"/>
</dbReference>
<evidence type="ECO:0000259" key="17">
    <source>
        <dbReference type="PROSITE" id="PS51192"/>
    </source>
</evidence>
<dbReference type="InterPro" id="IPR014001">
    <property type="entry name" value="Helicase_ATP-bd"/>
</dbReference>
<dbReference type="GO" id="GO:0005829">
    <property type="term" value="C:cytosol"/>
    <property type="evidence" value="ECO:0007669"/>
    <property type="project" value="UniProtKB-SubCell"/>
</dbReference>
<keyword evidence="4" id="KW-0472">Membrane</keyword>
<dbReference type="InterPro" id="IPR025313">
    <property type="entry name" value="SPB4-like_CTE"/>
</dbReference>
<dbReference type="Pfam" id="PF13959">
    <property type="entry name" value="CTE_SPB4"/>
    <property type="match status" value="1"/>
</dbReference>
<feature type="compositionally biased region" description="Basic and acidic residues" evidence="16">
    <location>
        <begin position="718"/>
        <end position="743"/>
    </location>
</feature>
<evidence type="ECO:0000256" key="15">
    <source>
        <dbReference type="ARBA" id="ARBA00060018"/>
    </source>
</evidence>
<sequence>MRSPVQLQHGSDATNGFHTLQPLDQTDGPIRRVCLTRGMHVPEHVAMHHTHDVGPDQCCSSVVQMIHAPPESVWALVRRFDNPKVYKNFIRQCRIVQGDGLHVGDLREVMVVSGLPAVSSTERLEILDEERHVISFSVVGGDHRLKNYRSVTTLHAADDEGTVVVESYIVDVPPGNTEEETLSFVDTIVRCNLQSLARIIKGHYKVKAGSEQREAAAAVMDSSANINKALTETRFSDLEPPLSGDIIDALNQSDFEFCTPVQAATIPLLCSYKDVAVDAATGSGKTLAFVVPLVEILRRSTSFPPKPHQVMGVIISPTRELSTQIYNVAQPFVSTLANVNSVLLVGGREVKADTKIIEEEGCNLLIGTPGRLSDIMERMEILDFRNLEILILDEADRLLEMGFQRQVNYIISRLPKQRRTGLFSATQTEGVEELAKAGLRNPVRVEVRAEAKSESSQQLTNSKTPSGLHLEYIECEADKKSSQLVDLLIKNSDKKLIVFFMTCASVDYWGLVLSKIPALKSISLIPIHGDMKQNARDKALASFTKASSGALLCTDVAARGLDIPGIDYVVQYDPPQDPNMFNHRAGRTARLGRLGKAIVFLLPKEEAYVDFMRIRRVPLEERKCSEDASDVIPIIRSAAMKDRAVLEKGLKAFVSFVRAYKEHHCSFIFRWKELEIGKLAMGYGLLYLPSMSEVKQHRLSSEGFTPVEGVKFDEIKFKDKSREKQRQQNLQVRKEKRQEEKREKGKRKRVDAPTTNDPKKASRKLTGKQRQTIQTAEDDEVMDRDYKLMIKQIPLCLVISNDEAMLVAPPPPPPFDPTKPSTPISFPIKTLQDLKSRSYFDSFHYPFNRSSVPLRRNIGALPDRSRLLVCHDMKGGYVDDKWVQGCGNNAGYAIWDWYLMDVFVYFSHSLVTLPPPCWTNTAHRHGVKVLGTFITEWDEGKATCKELLATKESAQMYAERLAELAAALGFDGWLINIENVIDEVQIPNLMVFVSHLTKVMHSSVPGGLVIWYDSVTVDGQLAWQDQLTEKNKPFFDICDGIFMNYTWKENYPKASAEIAGDRKHDVYMGIDVFGRGTYGGGQWTANVALDLLKSSNVSAAIFAPGWVYETEQPPDFYTAQNKWWSLVEKSWGIVQTYPQVLPFYSDFNPGLGSHISLGGRKLSEAPWYNISCQSLQPLLEFNEGKNSDIMQVTVDGGEASYNGGGNVSFRGKLKRHAHFTARLFKPQLQLSASPISISFSVKSDKRSELSILLHFSSPSHDETKSFLMVQNESINRFGDMFLPCLLTSKQTTSGWTVHETNLVLDGHTLTEISAFCSRPDDLTEETNTLEYFALLGHISIKSQQKTKLFPLASSWVIEAHHVKFVPGGSGSKTLSCKLKWRLKHPEEDSVFTKYNVYAENLSSSDYRPRKVMEEPRSEKVFLGTAHVDAYYVSDMVVGSDVKGVRFVVQTCGEDGSWQELDASPNLVVEVERLSSKLCCCGLF</sequence>
<evidence type="ECO:0000256" key="13">
    <source>
        <dbReference type="ARBA" id="ARBA00038002"/>
    </source>
</evidence>
<dbReference type="InterPro" id="IPR000629">
    <property type="entry name" value="RNA-helicase_DEAD-box_CS"/>
</dbReference>